<dbReference type="Proteomes" id="UP000019763">
    <property type="component" value="Unassembled WGS sequence"/>
</dbReference>
<comment type="caution">
    <text evidence="7">The sequence shown here is derived from an EMBL/GenBank/DDBJ whole genome shotgun (WGS) entry which is preliminary data.</text>
</comment>
<evidence type="ECO:0000256" key="1">
    <source>
        <dbReference type="ARBA" id="ARBA00022527"/>
    </source>
</evidence>
<keyword evidence="8" id="KW-1185">Reference proteome</keyword>
<evidence type="ECO:0000259" key="6">
    <source>
        <dbReference type="PROSITE" id="PS50011"/>
    </source>
</evidence>
<evidence type="ECO:0000256" key="4">
    <source>
        <dbReference type="ARBA" id="ARBA00022777"/>
    </source>
</evidence>
<keyword evidence="4" id="KW-0418">Kinase</keyword>
<dbReference type="VEuPathDB" id="CryptoDB:GNI_022910"/>
<keyword evidence="5" id="KW-0067">ATP-binding</keyword>
<evidence type="ECO:0000256" key="3">
    <source>
        <dbReference type="ARBA" id="ARBA00022741"/>
    </source>
</evidence>
<evidence type="ECO:0000256" key="2">
    <source>
        <dbReference type="ARBA" id="ARBA00022679"/>
    </source>
</evidence>
<feature type="non-terminal residue" evidence="7">
    <location>
        <position position="191"/>
    </location>
</feature>
<evidence type="ECO:0000313" key="7">
    <source>
        <dbReference type="EMBL" id="EZG80045.1"/>
    </source>
</evidence>
<dbReference type="AlphaFoldDB" id="A0A023BBL9"/>
<dbReference type="PANTHER" id="PTHR24345:SF91">
    <property type="entry name" value="SERINE_THREONINE-PROTEIN KINASE PLK4"/>
    <property type="match status" value="1"/>
</dbReference>
<dbReference type="OrthoDB" id="10252171at2759"/>
<dbReference type="PANTHER" id="PTHR24345">
    <property type="entry name" value="SERINE/THREONINE-PROTEIN KINASE PLK"/>
    <property type="match status" value="1"/>
</dbReference>
<dbReference type="PROSITE" id="PS50011">
    <property type="entry name" value="PROTEIN_KINASE_DOM"/>
    <property type="match status" value="1"/>
</dbReference>
<dbReference type="Pfam" id="PF00069">
    <property type="entry name" value="Pkinase"/>
    <property type="match status" value="1"/>
</dbReference>
<keyword evidence="3" id="KW-0547">Nucleotide-binding</keyword>
<keyword evidence="1" id="KW-0723">Serine/threonine-protein kinase</keyword>
<protein>
    <recommendedName>
        <fullName evidence="6">Protein kinase domain-containing protein</fullName>
    </recommendedName>
</protein>
<dbReference type="RefSeq" id="XP_011134339.1">
    <property type="nucleotide sequence ID" value="XM_011136037.1"/>
</dbReference>
<organism evidence="7 8">
    <name type="scientific">Gregarina niphandrodes</name>
    <name type="common">Septate eugregarine</name>
    <dbReference type="NCBI Taxonomy" id="110365"/>
    <lineage>
        <taxon>Eukaryota</taxon>
        <taxon>Sar</taxon>
        <taxon>Alveolata</taxon>
        <taxon>Apicomplexa</taxon>
        <taxon>Conoidasida</taxon>
        <taxon>Gregarinasina</taxon>
        <taxon>Eugregarinorida</taxon>
        <taxon>Gregarinidae</taxon>
        <taxon>Gregarina</taxon>
    </lineage>
</organism>
<dbReference type="InterPro" id="IPR000719">
    <property type="entry name" value="Prot_kinase_dom"/>
</dbReference>
<evidence type="ECO:0000256" key="5">
    <source>
        <dbReference type="ARBA" id="ARBA00022840"/>
    </source>
</evidence>
<evidence type="ECO:0000313" key="8">
    <source>
        <dbReference type="Proteomes" id="UP000019763"/>
    </source>
</evidence>
<dbReference type="eggNOG" id="KOG0583">
    <property type="taxonomic scope" value="Eukaryota"/>
</dbReference>
<sequence>MAYKLVKVLQSAIYGGVFLADVYYIAGVLRMKAGQSPQVCGSRVAMKIMLRDIALRHRENLQENITAEIQFQELMKGHKNVLMYEELWESQSKGIVYVVMPFAEFEDLFEVMKKRTNPLSENQARWLFRQLLEGTMFLHARNVGFRDHSLENILLFRSTEDGHALIPRITDPGQAIILKRDLYGNVLDQCA</sequence>
<dbReference type="GO" id="GO:0005634">
    <property type="term" value="C:nucleus"/>
    <property type="evidence" value="ECO:0007669"/>
    <property type="project" value="TreeGrafter"/>
</dbReference>
<dbReference type="GO" id="GO:0004674">
    <property type="term" value="F:protein serine/threonine kinase activity"/>
    <property type="evidence" value="ECO:0007669"/>
    <property type="project" value="UniProtKB-KW"/>
</dbReference>
<dbReference type="SUPFAM" id="SSF56112">
    <property type="entry name" value="Protein kinase-like (PK-like)"/>
    <property type="match status" value="1"/>
</dbReference>
<accession>A0A023BBL9</accession>
<reference evidence="7" key="1">
    <citation type="submission" date="2013-12" db="EMBL/GenBank/DDBJ databases">
        <authorList>
            <person name="Omoto C.K."/>
            <person name="Sibley D."/>
            <person name="Venepally P."/>
            <person name="Hadjithomas M."/>
            <person name="Karamycheva S."/>
            <person name="Brunk B."/>
            <person name="Roos D."/>
            <person name="Caler E."/>
            <person name="Lorenzi H."/>
        </authorList>
    </citation>
    <scope>NUCLEOTIDE SEQUENCE</scope>
</reference>
<dbReference type="GO" id="GO:0005524">
    <property type="term" value="F:ATP binding"/>
    <property type="evidence" value="ECO:0007669"/>
    <property type="project" value="UniProtKB-KW"/>
</dbReference>
<dbReference type="SMART" id="SM00220">
    <property type="entry name" value="S_TKc"/>
    <property type="match status" value="1"/>
</dbReference>
<dbReference type="EMBL" id="AFNH02000169">
    <property type="protein sequence ID" value="EZG80045.1"/>
    <property type="molecule type" value="Genomic_DNA"/>
</dbReference>
<dbReference type="GeneID" id="22911067"/>
<gene>
    <name evidence="7" type="ORF">GNI_022910</name>
</gene>
<dbReference type="Gene3D" id="1.10.510.10">
    <property type="entry name" value="Transferase(Phosphotransferase) domain 1"/>
    <property type="match status" value="1"/>
</dbReference>
<proteinExistence type="predicted"/>
<dbReference type="InterPro" id="IPR011009">
    <property type="entry name" value="Kinase-like_dom_sf"/>
</dbReference>
<keyword evidence="2" id="KW-0808">Transferase</keyword>
<name>A0A023BBL9_GRENI</name>
<feature type="domain" description="Protein kinase" evidence="6">
    <location>
        <begin position="3"/>
        <end position="191"/>
    </location>
</feature>